<dbReference type="InterPro" id="IPR001387">
    <property type="entry name" value="Cro/C1-type_HTH"/>
</dbReference>
<dbReference type="Pfam" id="PF00498">
    <property type="entry name" value="FHA"/>
    <property type="match status" value="1"/>
</dbReference>
<dbReference type="RefSeq" id="WP_369742103.1">
    <property type="nucleotide sequence ID" value="NZ_JBGEDP010000003.1"/>
</dbReference>
<organism evidence="4 5">
    <name type="scientific">Mycobacterium servetii</name>
    <dbReference type="NCBI Taxonomy" id="3237418"/>
    <lineage>
        <taxon>Bacteria</taxon>
        <taxon>Bacillati</taxon>
        <taxon>Actinomycetota</taxon>
        <taxon>Actinomycetes</taxon>
        <taxon>Mycobacteriales</taxon>
        <taxon>Mycobacteriaceae</taxon>
        <taxon>Mycobacterium</taxon>
    </lineage>
</organism>
<evidence type="ECO:0000259" key="3">
    <source>
        <dbReference type="PROSITE" id="PS50006"/>
    </source>
</evidence>
<evidence type="ECO:0000256" key="2">
    <source>
        <dbReference type="SAM" id="MobiDB-lite"/>
    </source>
</evidence>
<reference evidence="4 5" key="1">
    <citation type="submission" date="2024-08" db="EMBL/GenBank/DDBJ databases">
        <title>Mycobacterium servetensis sp. nov., a novel rapid-growing mycobacterial species recovered from a human patient in Zaragoza, Spain.</title>
        <authorList>
            <person name="Tristancho-Baro A.I."/>
            <person name="Buenestado-Serrano S."/>
            <person name="Garcia De Viedma D."/>
            <person name="Milagro-Beamonte A."/>
            <person name="Burillo N."/>
            <person name="Sanz S."/>
            <person name="Lopez-Calleja A.I."/>
            <person name="Penas-Utrilla D."/>
            <person name="Guardingo M."/>
            <person name="Garcia M.J."/>
            <person name="Vinuelas-Bayon J."/>
        </authorList>
    </citation>
    <scope>NUCLEOTIDE SEQUENCE [LARGE SCALE GENOMIC DNA]</scope>
    <source>
        <strain evidence="5">HUMS_12744610</strain>
    </source>
</reference>
<dbReference type="EMBL" id="JBGEDP010000003">
    <property type="protein sequence ID" value="MEY8019073.1"/>
    <property type="molecule type" value="Genomic_DNA"/>
</dbReference>
<accession>A0ABV4C953</accession>
<name>A0ABV4C953_9MYCO</name>
<gene>
    <name evidence="4" type="ORF">AB8998_30955</name>
</gene>
<dbReference type="InterPro" id="IPR008984">
    <property type="entry name" value="SMAD_FHA_dom_sf"/>
</dbReference>
<feature type="region of interest" description="Disordered" evidence="2">
    <location>
        <begin position="204"/>
        <end position="224"/>
    </location>
</feature>
<evidence type="ECO:0000256" key="1">
    <source>
        <dbReference type="ARBA" id="ARBA00022553"/>
    </source>
</evidence>
<dbReference type="SUPFAM" id="SSF49879">
    <property type="entry name" value="SMAD/FHA domain"/>
    <property type="match status" value="1"/>
</dbReference>
<feature type="compositionally biased region" description="Polar residues" evidence="2">
    <location>
        <begin position="211"/>
        <end position="224"/>
    </location>
</feature>
<comment type="caution">
    <text evidence="4">The sequence shown here is derived from an EMBL/GenBank/DDBJ whole genome shotgun (WGS) entry which is preliminary data.</text>
</comment>
<dbReference type="SUPFAM" id="SSF47413">
    <property type="entry name" value="lambda repressor-like DNA-binding domains"/>
    <property type="match status" value="1"/>
</dbReference>
<keyword evidence="5" id="KW-1185">Reference proteome</keyword>
<dbReference type="InterPro" id="IPR000253">
    <property type="entry name" value="FHA_dom"/>
</dbReference>
<dbReference type="InterPro" id="IPR010982">
    <property type="entry name" value="Lambda_DNA-bd_dom_sf"/>
</dbReference>
<sequence>MRTIQEASPPALSEPRRTQSALVIHVGPDTYTFDTRDAPILVGREASAHVIVDDDRISRTHMRLEHTADDGWVAYDQSRNGIFADRVQHSTIPIRDGITIHLGNPDGIPVAFGPQPPAPEPTLNDDDISEQLPVKDPGIARAGAAVAARRQELKLTQRYLARQGIINAGGLIEFEKGRRWPRKATRTKLEDALNWPHGEIARRRREGNITAADSENTGGTTNTGQASLMADAVEVALGTVNDAIEKLPDTNDATFSARAGKLLADLRRLESVAANAAATAKGNPDLALVLSSVRRRYKDLMLRAARAPGATLGQQLYAARYRAELSVEETANAAGVPAEMITAAEAELPLNDKTKAALSMALKALTRRR</sequence>
<dbReference type="PROSITE" id="PS50006">
    <property type="entry name" value="FHA_DOMAIN"/>
    <property type="match status" value="1"/>
</dbReference>
<keyword evidence="1" id="KW-0597">Phosphoprotein</keyword>
<protein>
    <submittedName>
        <fullName evidence="4">FHA domain-containing protein</fullName>
    </submittedName>
</protein>
<dbReference type="Gene3D" id="1.10.260.40">
    <property type="entry name" value="lambda repressor-like DNA-binding domains"/>
    <property type="match status" value="1"/>
</dbReference>
<dbReference type="SMART" id="SM00240">
    <property type="entry name" value="FHA"/>
    <property type="match status" value="1"/>
</dbReference>
<evidence type="ECO:0000313" key="5">
    <source>
        <dbReference type="Proteomes" id="UP001564760"/>
    </source>
</evidence>
<feature type="domain" description="FHA" evidence="3">
    <location>
        <begin position="40"/>
        <end position="89"/>
    </location>
</feature>
<dbReference type="CDD" id="cd00093">
    <property type="entry name" value="HTH_XRE"/>
    <property type="match status" value="1"/>
</dbReference>
<evidence type="ECO:0000313" key="4">
    <source>
        <dbReference type="EMBL" id="MEY8019073.1"/>
    </source>
</evidence>
<proteinExistence type="predicted"/>
<dbReference type="Proteomes" id="UP001564760">
    <property type="component" value="Unassembled WGS sequence"/>
</dbReference>
<dbReference type="Gene3D" id="2.60.200.20">
    <property type="match status" value="1"/>
</dbReference>